<keyword evidence="3" id="KW-1185">Reference proteome</keyword>
<accession>A0A2V5HTV8</accession>
<gene>
    <name evidence="2" type="ORF">BP00DRAFT_452543</name>
</gene>
<evidence type="ECO:0000313" key="2">
    <source>
        <dbReference type="EMBL" id="PYI25003.1"/>
    </source>
</evidence>
<name>A0A2V5HTV8_9EURO</name>
<dbReference type="EMBL" id="KZ825696">
    <property type="protein sequence ID" value="PYI25003.1"/>
    <property type="molecule type" value="Genomic_DNA"/>
</dbReference>
<dbReference type="Proteomes" id="UP000248817">
    <property type="component" value="Unassembled WGS sequence"/>
</dbReference>
<evidence type="ECO:0000256" key="1">
    <source>
        <dbReference type="SAM" id="SignalP"/>
    </source>
</evidence>
<feature type="chain" id="PRO_5016173253" evidence="1">
    <location>
        <begin position="19"/>
        <end position="143"/>
    </location>
</feature>
<dbReference type="AlphaFoldDB" id="A0A2V5HTV8"/>
<evidence type="ECO:0000313" key="3">
    <source>
        <dbReference type="Proteomes" id="UP000248817"/>
    </source>
</evidence>
<sequence>MVKPTVLALLALTSLVWSMPQTAATNLAKCTDWCYKNYANPSATCVFPALTGKGPCYVCGPFKTSQSQQLCNGACTDTNTDSKNCGACGNACPNAGKCTLGKCCNPAGTFGCTVENFIRFCCPLDASGSTGCYLGGNPTGTCL</sequence>
<protein>
    <submittedName>
        <fullName evidence="2">Uncharacterized protein</fullName>
    </submittedName>
</protein>
<reference evidence="2 3" key="1">
    <citation type="submission" date="2018-02" db="EMBL/GenBank/DDBJ databases">
        <title>The genomes of Aspergillus section Nigri reveals drivers in fungal speciation.</title>
        <authorList>
            <consortium name="DOE Joint Genome Institute"/>
            <person name="Vesth T.C."/>
            <person name="Nybo J."/>
            <person name="Theobald S."/>
            <person name="Brandl J."/>
            <person name="Frisvad J.C."/>
            <person name="Nielsen K.F."/>
            <person name="Lyhne E.K."/>
            <person name="Kogle M.E."/>
            <person name="Kuo A."/>
            <person name="Riley R."/>
            <person name="Clum A."/>
            <person name="Nolan M."/>
            <person name="Lipzen A."/>
            <person name="Salamov A."/>
            <person name="Henrissat B."/>
            <person name="Wiebenga A."/>
            <person name="De vries R.P."/>
            <person name="Grigoriev I.V."/>
            <person name="Mortensen U.H."/>
            <person name="Andersen M.R."/>
            <person name="Baker S.E."/>
        </authorList>
    </citation>
    <scope>NUCLEOTIDE SEQUENCE [LARGE SCALE GENOMIC DNA]</scope>
    <source>
        <strain evidence="2 3">CBS 114.80</strain>
    </source>
</reference>
<keyword evidence="1" id="KW-0732">Signal</keyword>
<feature type="signal peptide" evidence="1">
    <location>
        <begin position="1"/>
        <end position="18"/>
    </location>
</feature>
<organism evidence="2 3">
    <name type="scientific">Aspergillus indologenus CBS 114.80</name>
    <dbReference type="NCBI Taxonomy" id="1450541"/>
    <lineage>
        <taxon>Eukaryota</taxon>
        <taxon>Fungi</taxon>
        <taxon>Dikarya</taxon>
        <taxon>Ascomycota</taxon>
        <taxon>Pezizomycotina</taxon>
        <taxon>Eurotiomycetes</taxon>
        <taxon>Eurotiomycetidae</taxon>
        <taxon>Eurotiales</taxon>
        <taxon>Aspergillaceae</taxon>
        <taxon>Aspergillus</taxon>
        <taxon>Aspergillus subgen. Circumdati</taxon>
    </lineage>
</organism>
<proteinExistence type="predicted"/>